<sequence>MAKAIKNICKTTCFCFGVFSALFLFAYSPCSFAQTSCGNHTESAKIPYDPELPLGGAAKYERVFDVNNSPYYQDIDFYHKKSTGSLTLIEHFKTIQQATEVTCGPACVLMVLEHFGKRNGLNEKQLQELRGTGQDTTYLRHLLNIFDATGGFEYQSTFNYKTASPATISETFFLEYMQQGIPVIVGTDAWGGHWQIIIGYDSMGTDATADDVLILADPYDTTDHNQDGYITFPLQHFYSGTWRNHYDPDFGWGLFVAAHPVEYDDR</sequence>
<dbReference type="InterPro" id="IPR039564">
    <property type="entry name" value="Peptidase_C39-like"/>
</dbReference>
<dbReference type="EMBL" id="SNRX01000022">
    <property type="protein sequence ID" value="KAA6301251.1"/>
    <property type="molecule type" value="Genomic_DNA"/>
</dbReference>
<feature type="domain" description="Peptidase C39-like" evidence="2">
    <location>
        <begin position="92"/>
        <end position="219"/>
    </location>
</feature>
<protein>
    <recommendedName>
        <fullName evidence="2">Peptidase C39-like domain-containing protein</fullName>
    </recommendedName>
</protein>
<dbReference type="AlphaFoldDB" id="A0A5M8NVZ5"/>
<name>A0A5M8NVZ5_9BACT</name>
<accession>A0A5M8NVZ5</accession>
<comment type="caution">
    <text evidence="3">The sequence shown here is derived from an EMBL/GenBank/DDBJ whole genome shotgun (WGS) entry which is preliminary data.</text>
</comment>
<evidence type="ECO:0000259" key="2">
    <source>
        <dbReference type="Pfam" id="PF13529"/>
    </source>
</evidence>
<reference evidence="3 4" key="1">
    <citation type="submission" date="2019-03" db="EMBL/GenBank/DDBJ databases">
        <title>Single cell metagenomics reveals metabolic interactions within the superorganism composed of flagellate Streblomastix strix and complex community of Bacteroidetes bacteria on its surface.</title>
        <authorList>
            <person name="Treitli S.C."/>
            <person name="Kolisko M."/>
            <person name="Husnik F."/>
            <person name="Keeling P."/>
            <person name="Hampl V."/>
        </authorList>
    </citation>
    <scope>NUCLEOTIDE SEQUENCE [LARGE SCALE GENOMIC DNA]</scope>
    <source>
        <strain evidence="3">St1</strain>
    </source>
</reference>
<feature type="chain" id="PRO_5024299858" description="Peptidase C39-like domain-containing protein" evidence="1">
    <location>
        <begin position="34"/>
        <end position="266"/>
    </location>
</feature>
<proteinExistence type="predicted"/>
<organism evidence="3 4">
    <name type="scientific">Candidatus Ordinivivax streblomastigis</name>
    <dbReference type="NCBI Taxonomy" id="2540710"/>
    <lineage>
        <taxon>Bacteria</taxon>
        <taxon>Pseudomonadati</taxon>
        <taxon>Bacteroidota</taxon>
        <taxon>Bacteroidia</taxon>
        <taxon>Bacteroidales</taxon>
        <taxon>Candidatus Ordinivivax</taxon>
    </lineage>
</organism>
<keyword evidence="1" id="KW-0732">Signal</keyword>
<gene>
    <name evidence="3" type="ORF">EZS26_002560</name>
</gene>
<dbReference type="Proteomes" id="UP000324575">
    <property type="component" value="Unassembled WGS sequence"/>
</dbReference>
<evidence type="ECO:0000313" key="4">
    <source>
        <dbReference type="Proteomes" id="UP000324575"/>
    </source>
</evidence>
<evidence type="ECO:0000313" key="3">
    <source>
        <dbReference type="EMBL" id="KAA6301251.1"/>
    </source>
</evidence>
<evidence type="ECO:0000256" key="1">
    <source>
        <dbReference type="SAM" id="SignalP"/>
    </source>
</evidence>
<feature type="signal peptide" evidence="1">
    <location>
        <begin position="1"/>
        <end position="33"/>
    </location>
</feature>
<dbReference type="Gene3D" id="3.90.70.10">
    <property type="entry name" value="Cysteine proteinases"/>
    <property type="match status" value="1"/>
</dbReference>
<dbReference type="Pfam" id="PF13529">
    <property type="entry name" value="Peptidase_C39_2"/>
    <property type="match status" value="1"/>
</dbReference>